<dbReference type="GeneID" id="78127650"/>
<proteinExistence type="predicted"/>
<dbReference type="GO" id="GO:0016740">
    <property type="term" value="F:transferase activity"/>
    <property type="evidence" value="ECO:0007669"/>
    <property type="project" value="UniProtKB-KW"/>
</dbReference>
<name>A0A5N6RZV6_9BIFI</name>
<dbReference type="Proteomes" id="UP000325415">
    <property type="component" value="Unassembled WGS sequence"/>
</dbReference>
<reference evidence="1 2" key="1">
    <citation type="submission" date="2018-04" db="EMBL/GenBank/DDBJ databases">
        <authorList>
            <person name="Eckel V.P."/>
            <person name="Vogel R.F."/>
        </authorList>
    </citation>
    <scope>NUCLEOTIDE SEQUENCE [LARGE SCALE GENOMIC DNA]</scope>
    <source>
        <strain evidence="2">TMW 2.1764</strain>
    </source>
</reference>
<dbReference type="RefSeq" id="WP_152581210.1">
    <property type="nucleotide sequence ID" value="NZ_QDAG01000008.1"/>
</dbReference>
<evidence type="ECO:0000313" key="2">
    <source>
        <dbReference type="Proteomes" id="UP000325415"/>
    </source>
</evidence>
<dbReference type="AlphaFoldDB" id="A0A5N6RZV6"/>
<dbReference type="InterPro" id="IPR014942">
    <property type="entry name" value="AbiEii"/>
</dbReference>
<protein>
    <submittedName>
        <fullName evidence="1">Nucleotidyl transferase AbiEii/AbiGii toxin family protein</fullName>
    </submittedName>
</protein>
<gene>
    <name evidence="1" type="ORF">DDE84_08135</name>
</gene>
<dbReference type="OrthoDB" id="4084402at2"/>
<evidence type="ECO:0000313" key="1">
    <source>
        <dbReference type="EMBL" id="KAE8127447.1"/>
    </source>
</evidence>
<organism evidence="1 2">
    <name type="scientific">Bifidobacterium tibiigranuli</name>
    <dbReference type="NCBI Taxonomy" id="2172043"/>
    <lineage>
        <taxon>Bacteria</taxon>
        <taxon>Bacillati</taxon>
        <taxon>Actinomycetota</taxon>
        <taxon>Actinomycetes</taxon>
        <taxon>Bifidobacteriales</taxon>
        <taxon>Bifidobacteriaceae</taxon>
        <taxon>Bifidobacterium</taxon>
    </lineage>
</organism>
<dbReference type="EMBL" id="QDAG01000008">
    <property type="protein sequence ID" value="KAE8127447.1"/>
    <property type="molecule type" value="Genomic_DNA"/>
</dbReference>
<comment type="caution">
    <text evidence="1">The sequence shown here is derived from an EMBL/GenBank/DDBJ whole genome shotgun (WGS) entry which is preliminary data.</text>
</comment>
<keyword evidence="2" id="KW-1185">Reference proteome</keyword>
<sequence length="288" mass="32137">MDHETSYASPAAVEQAIKAAANQAFRADASISVDERIRLEHFHRFLSRIFSQEGNHAWVLKGGTGMLARIPSARATMDIDLYNHDQSLDKALTELRRLASIDLGDFFRFQFTGYSKTLIGTNNDYTNGYQINFDVYIGVQKKRSFHVDLVTATTTTDDVEIAAPANALNLPKLKSYPYRLYPVADQIADKVCATIALYNGKPSSREKDLVDLVIMVTTYDIDAAKLRKALVAEKSRRSLTLPTVFPVPASWGVRYAKLAHDVPTCSEYKHIDAAKELMKDFLNPILGA</sequence>
<keyword evidence="1" id="KW-0808">Transferase</keyword>
<dbReference type="Pfam" id="PF08843">
    <property type="entry name" value="AbiEii"/>
    <property type="match status" value="1"/>
</dbReference>
<accession>A0A5N6RZV6</accession>